<dbReference type="RefSeq" id="WP_115301778.1">
    <property type="nucleotide sequence ID" value="NZ_CAAAHO010000006.1"/>
</dbReference>
<gene>
    <name evidence="5" type="primary">dnaJ_1</name>
    <name evidence="5" type="ORF">NCTC13315_00517</name>
</gene>
<dbReference type="SUPFAM" id="SSF46565">
    <property type="entry name" value="Chaperone J-domain"/>
    <property type="match status" value="1"/>
</dbReference>
<name>A0A378I022_9GAMM</name>
<dbReference type="CDD" id="cd06257">
    <property type="entry name" value="DnaJ"/>
    <property type="match status" value="1"/>
</dbReference>
<dbReference type="PANTHER" id="PTHR44825">
    <property type="match status" value="1"/>
</dbReference>
<evidence type="ECO:0000256" key="3">
    <source>
        <dbReference type="SAM" id="MobiDB-lite"/>
    </source>
</evidence>
<keyword evidence="1" id="KW-0963">Cytoplasm</keyword>
<accession>A0A378I022</accession>
<dbReference type="PANTHER" id="PTHR44825:SF1">
    <property type="entry name" value="DNAJ HOMOLOG SUBFAMILY C MEMBER 4"/>
    <property type="match status" value="1"/>
</dbReference>
<dbReference type="Proteomes" id="UP000254968">
    <property type="component" value="Unassembled WGS sequence"/>
</dbReference>
<evidence type="ECO:0000256" key="1">
    <source>
        <dbReference type="ARBA" id="ARBA00022490"/>
    </source>
</evidence>
<dbReference type="PROSITE" id="PS00636">
    <property type="entry name" value="DNAJ_1"/>
    <property type="match status" value="1"/>
</dbReference>
<evidence type="ECO:0000313" key="6">
    <source>
        <dbReference type="Proteomes" id="UP000254968"/>
    </source>
</evidence>
<evidence type="ECO:0000256" key="2">
    <source>
        <dbReference type="ARBA" id="ARBA00023186"/>
    </source>
</evidence>
<keyword evidence="6" id="KW-1185">Reference proteome</keyword>
<evidence type="ECO:0000313" key="5">
    <source>
        <dbReference type="EMBL" id="STX27995.1"/>
    </source>
</evidence>
<feature type="compositionally biased region" description="Acidic residues" evidence="3">
    <location>
        <begin position="146"/>
        <end position="185"/>
    </location>
</feature>
<dbReference type="InterPro" id="IPR018253">
    <property type="entry name" value="DnaJ_domain_CS"/>
</dbReference>
<protein>
    <submittedName>
        <fullName evidence="5">Molecular chaperone DnaJ</fullName>
    </submittedName>
</protein>
<dbReference type="Pfam" id="PF00226">
    <property type="entry name" value="DnaJ"/>
    <property type="match status" value="1"/>
</dbReference>
<sequence length="293" mass="32945">MSAQEPSQDALKAEAVSRLKNSTNYYDALGVKADASPSDIKKAYFGISKLVHPDKNPNDPDATKNFQTLGKIYETLSDSKTRQEYDNSLKSEASQKSRERAESPKTEKRQAPQERYQDSANFKPQAEQSAPPKEKRAPQGASQSNPDEDMDDDLDDDWDADDFDDMDLDDADELEDMDLDDSDDMDMEDIDGRFVHLLRKLATPDEFEEVEKQNHSFLANFIELLINSIIDMCEDIMSHDQTMSHDPFSHLSPMAVDSELDFGTIPLNDPSSSKDQSSPVEEPAPVDGLRNKI</sequence>
<feature type="compositionally biased region" description="Polar residues" evidence="3">
    <location>
        <begin position="269"/>
        <end position="279"/>
    </location>
</feature>
<dbReference type="InterPro" id="IPR052763">
    <property type="entry name" value="DnaJ_C4"/>
</dbReference>
<feature type="region of interest" description="Disordered" evidence="3">
    <location>
        <begin position="261"/>
        <end position="293"/>
    </location>
</feature>
<dbReference type="AlphaFoldDB" id="A0A378I022"/>
<feature type="compositionally biased region" description="Basic and acidic residues" evidence="3">
    <location>
        <begin position="77"/>
        <end position="117"/>
    </location>
</feature>
<dbReference type="OrthoDB" id="9779889at2"/>
<dbReference type="SMART" id="SM00271">
    <property type="entry name" value="DnaJ"/>
    <property type="match status" value="1"/>
</dbReference>
<feature type="domain" description="J" evidence="4">
    <location>
        <begin position="24"/>
        <end position="89"/>
    </location>
</feature>
<feature type="compositionally biased region" description="Polar residues" evidence="3">
    <location>
        <begin position="118"/>
        <end position="128"/>
    </location>
</feature>
<organism evidence="5 6">
    <name type="scientific">Legionella beliardensis</name>
    <dbReference type="NCBI Taxonomy" id="91822"/>
    <lineage>
        <taxon>Bacteria</taxon>
        <taxon>Pseudomonadati</taxon>
        <taxon>Pseudomonadota</taxon>
        <taxon>Gammaproteobacteria</taxon>
        <taxon>Legionellales</taxon>
        <taxon>Legionellaceae</taxon>
        <taxon>Legionella</taxon>
    </lineage>
</organism>
<dbReference type="PROSITE" id="PS50076">
    <property type="entry name" value="DNAJ_2"/>
    <property type="match status" value="1"/>
</dbReference>
<evidence type="ECO:0000259" key="4">
    <source>
        <dbReference type="PROSITE" id="PS50076"/>
    </source>
</evidence>
<dbReference type="PRINTS" id="PR00625">
    <property type="entry name" value="JDOMAIN"/>
</dbReference>
<reference evidence="5 6" key="1">
    <citation type="submission" date="2018-06" db="EMBL/GenBank/DDBJ databases">
        <authorList>
            <consortium name="Pathogen Informatics"/>
            <person name="Doyle S."/>
        </authorList>
    </citation>
    <scope>NUCLEOTIDE SEQUENCE [LARGE SCALE GENOMIC DNA]</scope>
    <source>
        <strain evidence="5 6">NCTC13315</strain>
    </source>
</reference>
<dbReference type="Gene3D" id="1.10.287.110">
    <property type="entry name" value="DnaJ domain"/>
    <property type="match status" value="1"/>
</dbReference>
<feature type="region of interest" description="Disordered" evidence="3">
    <location>
        <begin position="76"/>
        <end position="185"/>
    </location>
</feature>
<dbReference type="InterPro" id="IPR001623">
    <property type="entry name" value="DnaJ_domain"/>
</dbReference>
<proteinExistence type="predicted"/>
<dbReference type="EMBL" id="UGNV01000001">
    <property type="protein sequence ID" value="STX27995.1"/>
    <property type="molecule type" value="Genomic_DNA"/>
</dbReference>
<dbReference type="InterPro" id="IPR036869">
    <property type="entry name" value="J_dom_sf"/>
</dbReference>
<keyword evidence="2" id="KW-0143">Chaperone</keyword>